<reference evidence="4" key="2">
    <citation type="submission" date="2015-01" db="EMBL/GenBank/DDBJ databases">
        <title>Evolutionary Origins and Diversification of the Mycorrhizal Mutualists.</title>
        <authorList>
            <consortium name="DOE Joint Genome Institute"/>
            <consortium name="Mycorrhizal Genomics Consortium"/>
            <person name="Kohler A."/>
            <person name="Kuo A."/>
            <person name="Nagy L.G."/>
            <person name="Floudas D."/>
            <person name="Copeland A."/>
            <person name="Barry K.W."/>
            <person name="Cichocki N."/>
            <person name="Veneault-Fourrey C."/>
            <person name="LaButti K."/>
            <person name="Lindquist E.A."/>
            <person name="Lipzen A."/>
            <person name="Lundell T."/>
            <person name="Morin E."/>
            <person name="Murat C."/>
            <person name="Riley R."/>
            <person name="Ohm R."/>
            <person name="Sun H."/>
            <person name="Tunlid A."/>
            <person name="Henrissat B."/>
            <person name="Grigoriev I.V."/>
            <person name="Hibbett D.S."/>
            <person name="Martin F."/>
        </authorList>
    </citation>
    <scope>NUCLEOTIDE SEQUENCE [LARGE SCALE GENOMIC DNA]</scope>
    <source>
        <strain evidence="4">LaAM-08-1</strain>
    </source>
</reference>
<dbReference type="HOGENOM" id="CLU_008203_0_0_1"/>
<evidence type="ECO:0000313" key="4">
    <source>
        <dbReference type="Proteomes" id="UP000054477"/>
    </source>
</evidence>
<dbReference type="AlphaFoldDB" id="A0A0C9XSR7"/>
<dbReference type="Proteomes" id="UP000054477">
    <property type="component" value="Unassembled WGS sequence"/>
</dbReference>
<dbReference type="InterPro" id="IPR040345">
    <property type="entry name" value="Mug56/Spo71"/>
</dbReference>
<dbReference type="Pfam" id="PF15404">
    <property type="entry name" value="PH_4"/>
    <property type="match status" value="1"/>
</dbReference>
<organism evidence="3 4">
    <name type="scientific">Laccaria amethystina LaAM-08-1</name>
    <dbReference type="NCBI Taxonomy" id="1095629"/>
    <lineage>
        <taxon>Eukaryota</taxon>
        <taxon>Fungi</taxon>
        <taxon>Dikarya</taxon>
        <taxon>Basidiomycota</taxon>
        <taxon>Agaricomycotina</taxon>
        <taxon>Agaricomycetes</taxon>
        <taxon>Agaricomycetidae</taxon>
        <taxon>Agaricales</taxon>
        <taxon>Agaricineae</taxon>
        <taxon>Hydnangiaceae</taxon>
        <taxon>Laccaria</taxon>
    </lineage>
</organism>
<keyword evidence="4" id="KW-1185">Reference proteome</keyword>
<dbReference type="OrthoDB" id="5579281at2759"/>
<gene>
    <name evidence="3" type="ORF">K443DRAFT_665377</name>
</gene>
<name>A0A0C9XSR7_9AGAR</name>
<dbReference type="EMBL" id="KN838544">
    <property type="protein sequence ID" value="KIK07971.1"/>
    <property type="molecule type" value="Genomic_DNA"/>
</dbReference>
<feature type="domain" description="PH" evidence="2">
    <location>
        <begin position="549"/>
        <end position="706"/>
    </location>
</feature>
<evidence type="ECO:0000259" key="2">
    <source>
        <dbReference type="SMART" id="SM00233"/>
    </source>
</evidence>
<dbReference type="InterPro" id="IPR057379">
    <property type="entry name" value="PH_SPO71"/>
</dbReference>
<evidence type="ECO:0000256" key="1">
    <source>
        <dbReference type="SAM" id="MobiDB-lite"/>
    </source>
</evidence>
<proteinExistence type="predicted"/>
<dbReference type="PANTHER" id="PTHR28076:SF1">
    <property type="entry name" value="PROSPORE MEMBRANE ADAPTER PROTEIN SPO71"/>
    <property type="match status" value="1"/>
</dbReference>
<reference evidence="3 4" key="1">
    <citation type="submission" date="2014-04" db="EMBL/GenBank/DDBJ databases">
        <authorList>
            <consortium name="DOE Joint Genome Institute"/>
            <person name="Kuo A."/>
            <person name="Kohler A."/>
            <person name="Nagy L.G."/>
            <person name="Floudas D."/>
            <person name="Copeland A."/>
            <person name="Barry K.W."/>
            <person name="Cichocki N."/>
            <person name="Veneault-Fourrey C."/>
            <person name="LaButti K."/>
            <person name="Lindquist E.A."/>
            <person name="Lipzen A."/>
            <person name="Lundell T."/>
            <person name="Morin E."/>
            <person name="Murat C."/>
            <person name="Sun H."/>
            <person name="Tunlid A."/>
            <person name="Henrissat B."/>
            <person name="Grigoriev I.V."/>
            <person name="Hibbett D.S."/>
            <person name="Martin F."/>
            <person name="Nordberg H.P."/>
            <person name="Cantor M.N."/>
            <person name="Hua S.X."/>
        </authorList>
    </citation>
    <scope>NUCLEOTIDE SEQUENCE [LARGE SCALE GENOMIC DNA]</scope>
    <source>
        <strain evidence="3 4">LaAM-08-1</strain>
    </source>
</reference>
<evidence type="ECO:0000313" key="3">
    <source>
        <dbReference type="EMBL" id="KIK07971.1"/>
    </source>
</evidence>
<dbReference type="InterPro" id="IPR001849">
    <property type="entry name" value="PH_domain"/>
</dbReference>
<dbReference type="InterPro" id="IPR039486">
    <property type="entry name" value="Mug56/Spo71_PH"/>
</dbReference>
<sequence length="727" mass="83465">MVRYASNTPPQPVPPKQVLDRAGSALEATSSAAASLSPPLAVSDELQWGDVVFRDRMLVRVLYTRCETLSPQFNESINRTTRGLHYEDWAEFLVAWRRDSLEIYEDHSLPGKEMFTKHKHLSYVIPLKSSRTHLSLYSFVDLSFCLTCPPTTTRLNASSSRWIFSRGKEGTNVFIFKLRSRSRAYDWFWLLWRHMGGQLPATLDIKNPQLNTKVTVDIPEDYALDSEKLYSMFRRENIISLCMDTLQAVPQWYDLIERELEKGKALQLCWRVDSNVDWIWLDDDVYGVSREWSVLCGLAFKQAIRPPVLEIRLADHAPTHFHLRDGTHIDEPPSIEGYLERVKPGSQIKQLLYLTTHNGNIFTTHTYHAYPPAPPGIALPLDLDGYVKDLHHAEVLRGSRQILHATGVCDLRSIIAVRRAFHVTPLPAHDVKETVGPEDPAWFGVWSQTEYRTLDDDEDEGGGHDRPGIKLRRAFELLLNTGNVVRFEAHSCRVALEWIDRLRALIAFWKHRHRIDAKEEVELAQDFSAQYPAMDSLYNMCILDGCKPIVKGGKVYTRKGYRGQYKLVQLFLVAGNLVQFRIEPSTTLHKAMRKKISLIDAYVCSGYFAALTLPKGQFRPNAEPAPRRYQDGLETDDRDEDMILTVWFRSHLEEVARDKDPTTAALKSIATTPPLSANRRTFVIRTRSKVERDAWCWALNSEIEKIVRAQREREERIRDSGNLVELA</sequence>
<dbReference type="Pfam" id="PF23207">
    <property type="entry name" value="PH_SPO71"/>
    <property type="match status" value="1"/>
</dbReference>
<feature type="region of interest" description="Disordered" evidence="1">
    <location>
        <begin position="1"/>
        <end position="24"/>
    </location>
</feature>
<protein>
    <recommendedName>
        <fullName evidence="2">PH domain-containing protein</fullName>
    </recommendedName>
</protein>
<dbReference type="SMART" id="SM00233">
    <property type="entry name" value="PH"/>
    <property type="match status" value="2"/>
</dbReference>
<dbReference type="STRING" id="1095629.A0A0C9XSR7"/>
<feature type="domain" description="PH" evidence="2">
    <location>
        <begin position="333"/>
        <end position="509"/>
    </location>
</feature>
<accession>A0A0C9XSR7</accession>
<dbReference type="PANTHER" id="PTHR28076">
    <property type="entry name" value="SPORULATION-SPECIFIC PROTEIN 71"/>
    <property type="match status" value="1"/>
</dbReference>
<dbReference type="GO" id="GO:1902657">
    <property type="term" value="P:protein localization to prospore membrane"/>
    <property type="evidence" value="ECO:0007669"/>
    <property type="project" value="InterPro"/>
</dbReference>